<dbReference type="Gene3D" id="3.50.50.60">
    <property type="entry name" value="FAD/NAD(P)-binding domain"/>
    <property type="match status" value="3"/>
</dbReference>
<proteinExistence type="predicted"/>
<evidence type="ECO:0000256" key="3">
    <source>
        <dbReference type="ARBA" id="ARBA00023002"/>
    </source>
</evidence>
<evidence type="ECO:0000259" key="4">
    <source>
        <dbReference type="Pfam" id="PF07992"/>
    </source>
</evidence>
<dbReference type="AlphaFoldDB" id="A0A0D1YEC1"/>
<dbReference type="GO" id="GO:0016491">
    <property type="term" value="F:oxidoreductase activity"/>
    <property type="evidence" value="ECO:0007669"/>
    <property type="project" value="UniProtKB-KW"/>
</dbReference>
<dbReference type="PRINTS" id="PR00368">
    <property type="entry name" value="FADPNR"/>
</dbReference>
<organism evidence="6 7">
    <name type="scientific">Verruconis gallopava</name>
    <dbReference type="NCBI Taxonomy" id="253628"/>
    <lineage>
        <taxon>Eukaryota</taxon>
        <taxon>Fungi</taxon>
        <taxon>Dikarya</taxon>
        <taxon>Ascomycota</taxon>
        <taxon>Pezizomycotina</taxon>
        <taxon>Dothideomycetes</taxon>
        <taxon>Pleosporomycetidae</taxon>
        <taxon>Venturiales</taxon>
        <taxon>Sympoventuriaceae</taxon>
        <taxon>Verruconis</taxon>
    </lineage>
</organism>
<reference evidence="6 7" key="1">
    <citation type="submission" date="2015-01" db="EMBL/GenBank/DDBJ databases">
        <title>The Genome Sequence of Ochroconis gallopava CBS43764.</title>
        <authorList>
            <consortium name="The Broad Institute Genomics Platform"/>
            <person name="Cuomo C."/>
            <person name="de Hoog S."/>
            <person name="Gorbushina A."/>
            <person name="Stielow B."/>
            <person name="Teixiera M."/>
            <person name="Abouelleil A."/>
            <person name="Chapman S.B."/>
            <person name="Priest M."/>
            <person name="Young S.K."/>
            <person name="Wortman J."/>
            <person name="Nusbaum C."/>
            <person name="Birren B."/>
        </authorList>
    </citation>
    <scope>NUCLEOTIDE SEQUENCE [LARGE SCALE GENOMIC DNA]</scope>
    <source>
        <strain evidence="6 7">CBS 43764</strain>
    </source>
</reference>
<sequence>MKSVVIIGAGPAGLVTAKTLLRWTNTPFKVTVFEAAERIGGMWRGRTGERGAKCSPEMRTNLSRFTVAFSDLPWQSVALESGDGYSSQGSPPLFPKAHQVGAYLEEYAKKYIPKDAIFCNRRVTKAKLNHQPRGWTVTSVDTLSKSEHEDVFDYLIVASGFFDEPNRSVPDVASNPGKMNSVQHSADFRDVASFSEHAGNIVVVGGGISGSEAAATAAFQISNAKHAPSRQKPAWSESKVFHVFDRPFYVLPRFVPQDAFDNAAQKFNTAPNFVPFDIGVYKLDGRGDGQISAALGRVPPERASKSHSFLRSLVGGDNSELGHAQLVYQPDQVQYPGFTGISDTYAEFVRSGLIVPVQGRASIVEKAAEKLAVQVLQDGTWTSRYPTTENQRSIIENVTGVIEATGYQVQLDFLSDEVKKALDYDRGCRRVPVLLSRGSIFAPAIPEIAFVGFYEGPYWGVMEMQARTVAQVWSTGRKEDTLSVGEASTVRNGIRNRDLDIPQFWMADYVGLIEELSRDTGCRRNDSCWEEQTGPVFPARYTGKQSDLNAAERTVREVRDLVDASDSETRFVAAAAFRAMQGSWTMHRKIISRNSTAPGGTLVGQAHFHPREPTDSGFSAEYLYIEEGMFTMDNGYAFPAKRRYIYRCSEAKDAITAWFVREDGESVEKFFNQLVFERPQSEGQGWIAKGKHWCEPDMYVSQCEFKFRGAALERFGITYEVKGPNKDYTHESWYVRPGYDI</sequence>
<dbReference type="InterPro" id="IPR023753">
    <property type="entry name" value="FAD/NAD-binding_dom"/>
</dbReference>
<dbReference type="InterPro" id="IPR036188">
    <property type="entry name" value="FAD/NAD-bd_sf"/>
</dbReference>
<dbReference type="InterPro" id="IPR050346">
    <property type="entry name" value="FMO-like"/>
</dbReference>
<evidence type="ECO:0000313" key="7">
    <source>
        <dbReference type="Proteomes" id="UP000053259"/>
    </source>
</evidence>
<dbReference type="OrthoDB" id="66881at2759"/>
<feature type="domain" description="DUF6314" evidence="5">
    <location>
        <begin position="580"/>
        <end position="736"/>
    </location>
</feature>
<gene>
    <name evidence="6" type="ORF">PV09_09257</name>
</gene>
<dbReference type="VEuPathDB" id="FungiDB:PV09_09257"/>
<evidence type="ECO:0000259" key="5">
    <source>
        <dbReference type="Pfam" id="PF19834"/>
    </source>
</evidence>
<feature type="domain" description="FAD/NAD(P)-binding" evidence="4">
    <location>
        <begin position="3"/>
        <end position="218"/>
    </location>
</feature>
<keyword evidence="2" id="KW-0274">FAD</keyword>
<dbReference type="SUPFAM" id="SSF51905">
    <property type="entry name" value="FAD/NAD(P)-binding domain"/>
    <property type="match status" value="1"/>
</dbReference>
<dbReference type="Pfam" id="PF19834">
    <property type="entry name" value="DUF6314"/>
    <property type="match status" value="1"/>
</dbReference>
<dbReference type="InterPro" id="IPR045632">
    <property type="entry name" value="DUF6314"/>
</dbReference>
<dbReference type="HOGENOM" id="CLU_023116_0_0_1"/>
<dbReference type="InParanoid" id="A0A0D1YEC1"/>
<name>A0A0D1YEC1_9PEZI</name>
<dbReference type="EMBL" id="KN847587">
    <property type="protein sequence ID" value="KIV99031.1"/>
    <property type="molecule type" value="Genomic_DNA"/>
</dbReference>
<protein>
    <submittedName>
        <fullName evidence="6">Uncharacterized protein</fullName>
    </submittedName>
</protein>
<keyword evidence="1" id="KW-0285">Flavoprotein</keyword>
<dbReference type="Proteomes" id="UP000053259">
    <property type="component" value="Unassembled WGS sequence"/>
</dbReference>
<dbReference type="GeneID" id="27317230"/>
<keyword evidence="7" id="KW-1185">Reference proteome</keyword>
<dbReference type="Pfam" id="PF07992">
    <property type="entry name" value="Pyr_redox_2"/>
    <property type="match status" value="1"/>
</dbReference>
<keyword evidence="3" id="KW-0560">Oxidoreductase</keyword>
<dbReference type="RefSeq" id="XP_016208901.1">
    <property type="nucleotide sequence ID" value="XM_016363287.1"/>
</dbReference>
<dbReference type="PANTHER" id="PTHR23023">
    <property type="entry name" value="DIMETHYLANILINE MONOOXYGENASE"/>
    <property type="match status" value="1"/>
</dbReference>
<evidence type="ECO:0000313" key="6">
    <source>
        <dbReference type="EMBL" id="KIV99031.1"/>
    </source>
</evidence>
<evidence type="ECO:0000256" key="2">
    <source>
        <dbReference type="ARBA" id="ARBA00022827"/>
    </source>
</evidence>
<evidence type="ECO:0000256" key="1">
    <source>
        <dbReference type="ARBA" id="ARBA00022630"/>
    </source>
</evidence>
<accession>A0A0D1YEC1</accession>